<keyword evidence="2" id="KW-0012">Acyltransferase</keyword>
<evidence type="ECO:0000256" key="4">
    <source>
        <dbReference type="SAM" id="MobiDB-lite"/>
    </source>
</evidence>
<dbReference type="FunFam" id="3.40.630.30:FF:000138">
    <property type="entry name" value="N-acetyltransferase subunit ARD1"/>
    <property type="match status" value="1"/>
</dbReference>
<reference evidence="6 7" key="1">
    <citation type="submission" date="2021-02" db="EMBL/GenBank/DDBJ databases">
        <title>Leishmania (Mundinia) enrietti genome sequencing and assembly.</title>
        <authorList>
            <person name="Almutairi H."/>
            <person name="Gatherer D."/>
        </authorList>
    </citation>
    <scope>NUCLEOTIDE SEQUENCE [LARGE SCALE GENOMIC DNA]</scope>
    <source>
        <strain evidence="6">CUR178</strain>
    </source>
</reference>
<dbReference type="GO" id="GO:1990190">
    <property type="term" value="F:protein-N-terminal-glutamate acetyltransferase activity"/>
    <property type="evidence" value="ECO:0007669"/>
    <property type="project" value="TreeGrafter"/>
</dbReference>
<dbReference type="PANTHER" id="PTHR23091:SF4">
    <property type="entry name" value="N-TERMINAL AMINO-ACID N(ALPHA)-ACETYLTRANSFERASE NATA"/>
    <property type="match status" value="1"/>
</dbReference>
<dbReference type="EMBL" id="JAFHKP010000013">
    <property type="protein sequence ID" value="KAG5483424.1"/>
    <property type="molecule type" value="Genomic_DNA"/>
</dbReference>
<dbReference type="Gene3D" id="3.40.630.30">
    <property type="match status" value="1"/>
</dbReference>
<proteinExistence type="inferred from homology"/>
<evidence type="ECO:0000256" key="2">
    <source>
        <dbReference type="ARBA" id="ARBA00023315"/>
    </source>
</evidence>
<comment type="caution">
    <text evidence="6">The sequence shown here is derived from an EMBL/GenBank/DDBJ whole genome shotgun (WGS) entry which is preliminary data.</text>
</comment>
<dbReference type="GO" id="GO:0031415">
    <property type="term" value="C:NatA complex"/>
    <property type="evidence" value="ECO:0007669"/>
    <property type="project" value="InterPro"/>
</dbReference>
<dbReference type="InterPro" id="IPR000182">
    <property type="entry name" value="GNAT_dom"/>
</dbReference>
<dbReference type="Proteomes" id="UP000674179">
    <property type="component" value="Chromosome 13"/>
</dbReference>
<feature type="region of interest" description="Disordered" evidence="4">
    <location>
        <begin position="173"/>
        <end position="211"/>
    </location>
</feature>
<dbReference type="PANTHER" id="PTHR23091">
    <property type="entry name" value="N-TERMINAL ACETYLTRANSFERASE"/>
    <property type="match status" value="1"/>
</dbReference>
<keyword evidence="1" id="KW-0808">Transferase</keyword>
<dbReference type="GO" id="GO:1990189">
    <property type="term" value="F:protein N-terminal-serine acetyltransferase activity"/>
    <property type="evidence" value="ECO:0007669"/>
    <property type="project" value="TreeGrafter"/>
</dbReference>
<feature type="region of interest" description="Disordered" evidence="4">
    <location>
        <begin position="229"/>
        <end position="264"/>
    </location>
</feature>
<keyword evidence="7" id="KW-1185">Reference proteome</keyword>
<evidence type="ECO:0000256" key="3">
    <source>
        <dbReference type="ARBA" id="ARBA00025786"/>
    </source>
</evidence>
<evidence type="ECO:0000256" key="1">
    <source>
        <dbReference type="ARBA" id="ARBA00022679"/>
    </source>
</evidence>
<dbReference type="InterPro" id="IPR016181">
    <property type="entry name" value="Acyl_CoA_acyltransferase"/>
</dbReference>
<evidence type="ECO:0000259" key="5">
    <source>
        <dbReference type="PROSITE" id="PS51186"/>
    </source>
</evidence>
<dbReference type="RefSeq" id="XP_067694641.1">
    <property type="nucleotide sequence ID" value="XM_067839382.1"/>
</dbReference>
<comment type="similarity">
    <text evidence="3">Belongs to the acetyltransferase family. ARD1 subfamily.</text>
</comment>
<evidence type="ECO:0000313" key="7">
    <source>
        <dbReference type="Proteomes" id="UP000674179"/>
    </source>
</evidence>
<protein>
    <recommendedName>
        <fullName evidence="5">N-acetyltransferase domain-containing protein</fullName>
    </recommendedName>
</protein>
<dbReference type="OrthoDB" id="25586at2759"/>
<dbReference type="GeneID" id="94174892"/>
<dbReference type="KEGG" id="lenr:94174892"/>
<dbReference type="PROSITE" id="PS51186">
    <property type="entry name" value="GNAT"/>
    <property type="match status" value="1"/>
</dbReference>
<dbReference type="InterPro" id="IPR045047">
    <property type="entry name" value="Ard1-like"/>
</dbReference>
<feature type="domain" description="N-acetyltransferase" evidence="5">
    <location>
        <begin position="1"/>
        <end position="153"/>
    </location>
</feature>
<accession>A0A836KQ19</accession>
<organism evidence="6 7">
    <name type="scientific">Leishmania enriettii</name>
    <dbReference type="NCBI Taxonomy" id="5663"/>
    <lineage>
        <taxon>Eukaryota</taxon>
        <taxon>Discoba</taxon>
        <taxon>Euglenozoa</taxon>
        <taxon>Kinetoplastea</taxon>
        <taxon>Metakinetoplastina</taxon>
        <taxon>Trypanosomatida</taxon>
        <taxon>Trypanosomatidae</taxon>
        <taxon>Leishmaniinae</taxon>
        <taxon>Leishmania</taxon>
    </lineage>
</organism>
<feature type="compositionally biased region" description="Gly residues" evidence="4">
    <location>
        <begin position="230"/>
        <end position="258"/>
    </location>
</feature>
<dbReference type="CDD" id="cd04301">
    <property type="entry name" value="NAT_SF"/>
    <property type="match status" value="1"/>
</dbReference>
<name>A0A836KQ19_LEIEN</name>
<sequence length="264" mass="28993">MQLRRATMEDMYEMQHSNLRCLPENYNLRYYYYHILSWPQLLYVQQDYNRNTVGYVLGKMDDEEVADKKHGHITSLAVLRSHRKLGIASRVMRATMKEMDAEYGAHYCSLHVRKTNDAALHLYQDTLGFRCVGVEEKYYMDEEDAYHMKSFFHQANPGSYVDDHKRLIRKAVPGGSESYPAEAGASSPAAVGRGGDKSGKRGSDKAAKAISAKEREAAMAELLGLDAVGKGRGSGAAAGGKGRGGNKNSTAGGGSGKKGSGKQK</sequence>
<dbReference type="SUPFAM" id="SSF55729">
    <property type="entry name" value="Acyl-CoA N-acyltransferases (Nat)"/>
    <property type="match status" value="1"/>
</dbReference>
<feature type="compositionally biased region" description="Basic and acidic residues" evidence="4">
    <location>
        <begin position="194"/>
        <end position="211"/>
    </location>
</feature>
<evidence type="ECO:0000313" key="6">
    <source>
        <dbReference type="EMBL" id="KAG5483424.1"/>
    </source>
</evidence>
<gene>
    <name evidence="6" type="ORF">CUR178_07745</name>
</gene>
<dbReference type="Pfam" id="PF00583">
    <property type="entry name" value="Acetyltransf_1"/>
    <property type="match status" value="1"/>
</dbReference>
<dbReference type="AlphaFoldDB" id="A0A836KQ19"/>